<sequence>SNVLAKFPLNVRKVLISEITQTLLQAHDPNLLSSITHVKWVMEAIGQGFALPLEDMSIITANSKELYSQWLFEPNSRPAAIRNATGQQEEQEFWQIIFHHYSLLFQPRYQTPASNTSTPTTPGFPASNSQIATNTYLQSHIELCKGVLIVLTMAGRTLGPQFSEETWLVLLKVVLGITDCLLHEPIATMTSDGNMDKKTAMAMADELCEHLLRVLFELWLRSKIRKVEMWDIFKKCFNQWTHRHQALLQWNATTLALTQRVVRLLYGPKEGADMVNVTVGGYNVGLDLPTDFVYYAWHRMVYLINNPCTLPSSNFSSAISGIGKIIEALQIIGQLTIHKSSQQDLQQDTGCSFFAIPDGNTILHMFGPWLFQACMMSRPDAGTQLGRAAAFGILCRIFCLPQKREKFLRNYVTQFYLALIEGLRVDSCLPTILMNATSLFATELEGVRMMVPDFVVGIKMILPKLAPGFKIDVPLEDLRLAAIRVASTIMCLPNHFEKVPMRENWNIGLHQNGDKLVSNDDEIMVLTMNLPSDVTLYAFDVLKDFVGLYEYVQRDSKNCARELVLEFCRYIDTMLSGAYGGLSITFNLVERAYDCMMRWILVGQWIVGDRDCHEAVISTISKGISIIPNNDDDNSQPSSPADKKKNRKDPIPNKLFATRVKMSTANSESMMQAGGQNRCGKKGEMAVKLAAEIAMSQFVNHLGNFPAWSDHIGPSRVSTLFNDDLLLAKARIAESNVGSIPELVRYFLIDGRVVIGFVEIPKHPVWIINKDPKTLASSDNLETPVEAGTPVSSPGTPKAPIPQAYIQKELDETDDCPSVIIVMRDSTGKYSWESHMCYKPSIGDSSKTRPLSPEIDKELHEPTLLSPLQSIPILRTETPPHFLYEQQGTKDQSFIQRIFSFNNDQIPTVDNIFEAGSDSWRAYREVKKLTQRQKEIEKQSFEEKRNAKRNCLSVSVYYIQSGSDDLDHIINPPSISEDFERFLNSLGWPVSLETHSGYKAKLDSSICKTAPYFADRSVEVIFNVPYLIKTQNNDLSLDSLSNLFKNIFSDDLVCIVWVDDVLSMHNAPSKIGQSALVYIFVHPLQNATGLYWIRIITPSTPHSSSSGIGSGLSSEKRTGRGKINWNSDPPKLNESHLVNAYIYYIFDALSNEYIYF</sequence>
<feature type="domain" description="Rap-GAP" evidence="3">
    <location>
        <begin position="940"/>
        <end position="1156"/>
    </location>
</feature>
<keyword evidence="5" id="KW-1185">Reference proteome</keyword>
<name>A0A9N9ASR4_9GLOM</name>
<dbReference type="GO" id="GO:0051056">
    <property type="term" value="P:regulation of small GTPase mediated signal transduction"/>
    <property type="evidence" value="ECO:0007669"/>
    <property type="project" value="InterPro"/>
</dbReference>
<dbReference type="EMBL" id="CAJVPZ010004273">
    <property type="protein sequence ID" value="CAG8543550.1"/>
    <property type="molecule type" value="Genomic_DNA"/>
</dbReference>
<evidence type="ECO:0000256" key="1">
    <source>
        <dbReference type="ARBA" id="ARBA00022468"/>
    </source>
</evidence>
<feature type="non-terminal residue" evidence="4">
    <location>
        <position position="1"/>
    </location>
</feature>
<proteinExistence type="predicted"/>
<reference evidence="4" key="1">
    <citation type="submission" date="2021-06" db="EMBL/GenBank/DDBJ databases">
        <authorList>
            <person name="Kallberg Y."/>
            <person name="Tangrot J."/>
            <person name="Rosling A."/>
        </authorList>
    </citation>
    <scope>NUCLEOTIDE SEQUENCE</scope>
    <source>
        <strain evidence="4">IN212</strain>
    </source>
</reference>
<evidence type="ECO:0000256" key="2">
    <source>
        <dbReference type="SAM" id="MobiDB-lite"/>
    </source>
</evidence>
<dbReference type="GO" id="GO:0005096">
    <property type="term" value="F:GTPase activator activity"/>
    <property type="evidence" value="ECO:0007669"/>
    <property type="project" value="UniProtKB-KW"/>
</dbReference>
<feature type="region of interest" description="Disordered" evidence="2">
    <location>
        <begin position="628"/>
        <end position="650"/>
    </location>
</feature>
<accession>A0A9N9ASR4</accession>
<gene>
    <name evidence="4" type="ORF">RFULGI_LOCUS4330</name>
</gene>
<evidence type="ECO:0000313" key="5">
    <source>
        <dbReference type="Proteomes" id="UP000789396"/>
    </source>
</evidence>
<dbReference type="OrthoDB" id="1749473at2759"/>
<dbReference type="Pfam" id="PF02145">
    <property type="entry name" value="Rap_GAP"/>
    <property type="match status" value="1"/>
</dbReference>
<feature type="compositionally biased region" description="Low complexity" evidence="2">
    <location>
        <begin position="1100"/>
        <end position="1113"/>
    </location>
</feature>
<feature type="region of interest" description="Disordered" evidence="2">
    <location>
        <begin position="1100"/>
        <end position="1127"/>
    </location>
</feature>
<dbReference type="InterPro" id="IPR046859">
    <property type="entry name" value="RGPA/RALGAPB_N"/>
</dbReference>
<dbReference type="PANTHER" id="PTHR21344:SF1">
    <property type="entry name" value="RAL GTPASE-ACTIVATING PROTEIN SUBUNIT BETA"/>
    <property type="match status" value="1"/>
</dbReference>
<protein>
    <submittedName>
        <fullName evidence="4">1125_t:CDS:1</fullName>
    </submittedName>
</protein>
<dbReference type="PROSITE" id="PS50085">
    <property type="entry name" value="RAPGAP"/>
    <property type="match status" value="1"/>
</dbReference>
<dbReference type="SUPFAM" id="SSF111347">
    <property type="entry name" value="Rap/Ran-GAP"/>
    <property type="match status" value="1"/>
</dbReference>
<organism evidence="4 5">
    <name type="scientific">Racocetra fulgida</name>
    <dbReference type="NCBI Taxonomy" id="60492"/>
    <lineage>
        <taxon>Eukaryota</taxon>
        <taxon>Fungi</taxon>
        <taxon>Fungi incertae sedis</taxon>
        <taxon>Mucoromycota</taxon>
        <taxon>Glomeromycotina</taxon>
        <taxon>Glomeromycetes</taxon>
        <taxon>Diversisporales</taxon>
        <taxon>Gigasporaceae</taxon>
        <taxon>Racocetra</taxon>
    </lineage>
</organism>
<dbReference type="Proteomes" id="UP000789396">
    <property type="component" value="Unassembled WGS sequence"/>
</dbReference>
<dbReference type="InterPro" id="IPR039930">
    <property type="entry name" value="RALGAPB"/>
</dbReference>
<dbReference type="Gene3D" id="3.40.50.11210">
    <property type="entry name" value="Rap/Ran-GAP"/>
    <property type="match status" value="1"/>
</dbReference>
<evidence type="ECO:0000313" key="4">
    <source>
        <dbReference type="EMBL" id="CAG8543550.1"/>
    </source>
</evidence>
<evidence type="ECO:0000259" key="3">
    <source>
        <dbReference type="PROSITE" id="PS50085"/>
    </source>
</evidence>
<keyword evidence="1" id="KW-0343">GTPase activation</keyword>
<dbReference type="InterPro" id="IPR000331">
    <property type="entry name" value="Rap/Ran_GAP_dom"/>
</dbReference>
<dbReference type="AlphaFoldDB" id="A0A9N9ASR4"/>
<dbReference type="InterPro" id="IPR035974">
    <property type="entry name" value="Rap/Ran-GAP_sf"/>
</dbReference>
<comment type="caution">
    <text evidence="4">The sequence shown here is derived from an EMBL/GenBank/DDBJ whole genome shotgun (WGS) entry which is preliminary data.</text>
</comment>
<feature type="region of interest" description="Disordered" evidence="2">
    <location>
        <begin position="777"/>
        <end position="799"/>
    </location>
</feature>
<dbReference type="Pfam" id="PF20412">
    <property type="entry name" value="RALGAPB_N"/>
    <property type="match status" value="1"/>
</dbReference>
<dbReference type="PANTHER" id="PTHR21344">
    <property type="entry name" value="RAL GTPASE-ACTIVATING PROTEIN SUBUNIT BETA"/>
    <property type="match status" value="1"/>
</dbReference>